<proteinExistence type="predicted"/>
<feature type="region of interest" description="Disordered" evidence="1">
    <location>
        <begin position="229"/>
        <end position="248"/>
    </location>
</feature>
<dbReference type="InterPro" id="IPR021109">
    <property type="entry name" value="Peptidase_aspartic_dom_sf"/>
</dbReference>
<dbReference type="EMBL" id="SZYD01000004">
    <property type="protein sequence ID" value="KAD6454362.1"/>
    <property type="molecule type" value="Genomic_DNA"/>
</dbReference>
<dbReference type="GO" id="GO:0004190">
    <property type="term" value="F:aspartic-type endopeptidase activity"/>
    <property type="evidence" value="ECO:0007669"/>
    <property type="project" value="InterPro"/>
</dbReference>
<evidence type="ECO:0000313" key="4">
    <source>
        <dbReference type="Proteomes" id="UP000326396"/>
    </source>
</evidence>
<feature type="domain" description="Retrotransposon gag" evidence="2">
    <location>
        <begin position="95"/>
        <end position="175"/>
    </location>
</feature>
<evidence type="ECO:0000259" key="2">
    <source>
        <dbReference type="Pfam" id="PF03732"/>
    </source>
</evidence>
<dbReference type="Proteomes" id="UP000326396">
    <property type="component" value="Linkage Group LG12"/>
</dbReference>
<dbReference type="Pfam" id="PF03732">
    <property type="entry name" value="Retrotrans_gag"/>
    <property type="match status" value="1"/>
</dbReference>
<protein>
    <recommendedName>
        <fullName evidence="2">Retrotransposon gag domain-containing protein</fullName>
    </recommendedName>
</protein>
<feature type="compositionally biased region" description="Polar residues" evidence="1">
    <location>
        <begin position="273"/>
        <end position="283"/>
    </location>
</feature>
<name>A0A5N6PIM9_9ASTR</name>
<dbReference type="InterPro" id="IPR005162">
    <property type="entry name" value="Retrotrans_gag_dom"/>
</dbReference>
<organism evidence="3 4">
    <name type="scientific">Mikania micrantha</name>
    <name type="common">bitter vine</name>
    <dbReference type="NCBI Taxonomy" id="192012"/>
    <lineage>
        <taxon>Eukaryota</taxon>
        <taxon>Viridiplantae</taxon>
        <taxon>Streptophyta</taxon>
        <taxon>Embryophyta</taxon>
        <taxon>Tracheophyta</taxon>
        <taxon>Spermatophyta</taxon>
        <taxon>Magnoliopsida</taxon>
        <taxon>eudicotyledons</taxon>
        <taxon>Gunneridae</taxon>
        <taxon>Pentapetalae</taxon>
        <taxon>asterids</taxon>
        <taxon>campanulids</taxon>
        <taxon>Asterales</taxon>
        <taxon>Asteraceae</taxon>
        <taxon>Asteroideae</taxon>
        <taxon>Heliantheae alliance</taxon>
        <taxon>Eupatorieae</taxon>
        <taxon>Mikania</taxon>
    </lineage>
</organism>
<dbReference type="OrthoDB" id="1751726at2759"/>
<gene>
    <name evidence="3" type="ORF">E3N88_09068</name>
</gene>
<keyword evidence="4" id="KW-1185">Reference proteome</keyword>
<dbReference type="InterPro" id="IPR001969">
    <property type="entry name" value="Aspartic_peptidase_AS"/>
</dbReference>
<dbReference type="PANTHER" id="PTHR15503:SF22">
    <property type="entry name" value="TRANSPOSON TY3-I GAG POLYPROTEIN"/>
    <property type="match status" value="1"/>
</dbReference>
<dbReference type="AlphaFoldDB" id="A0A5N6PIM9"/>
<sequence>METRNQNSRLDSHEQQIKQLQFDVTKIKQLMTEDRKESAEFRKMMVAWMKQFEKESLESSGSGSGPKVSDHFETHPHIPPLFDASAPPLPWAVKKGVAQHWFTVVTQVHESLTWTEFYTELLQRFSGLEINNLYEQLATIKQSNSILDYIDDFEYLLSLVPRLPESQTIGYFVAGPRDDVKKWVRLHRPQTRLDAIYLAKDVEAMLRPTTITGPLARFRYGDAMSGSMLPGSGSSEGRGDSKSTMSGVKSSGILNPLCLWSNRLGLRTPFKMDSNSKTSSFGSSYAGPTGNRDRGMRSLSQTEWEERRKKGLCFRCGQLYGPTHRCPEGKLRVLLLGDDEEEGDKGDQFLLEGLSMDSTPESPTGTCLALEVAGLLVHQDPHTFKLEGAIQGIPISLLVDSGATHNFISSKILSALEMVMWYSFKTNVWIFQCKLGVAFSLSGCWQLIRGILTLSWGLNPHHPQPASLQQLLSLEEGIPAEDMYKQGVYHPLRVCATPSVFLESQKTQLHGLLTKHLEFRAVWVQGAKLVAEAQEDHVIQKIWRGKEVRCELVIGQAPLFSE</sequence>
<dbReference type="PANTHER" id="PTHR15503">
    <property type="entry name" value="LDOC1 RELATED"/>
    <property type="match status" value="1"/>
</dbReference>
<comment type="caution">
    <text evidence="3">The sequence shown here is derived from an EMBL/GenBank/DDBJ whole genome shotgun (WGS) entry which is preliminary data.</text>
</comment>
<reference evidence="3 4" key="1">
    <citation type="submission" date="2019-05" db="EMBL/GenBank/DDBJ databases">
        <title>Mikania micrantha, genome provides insights into the molecular mechanism of rapid growth.</title>
        <authorList>
            <person name="Liu B."/>
        </authorList>
    </citation>
    <scope>NUCLEOTIDE SEQUENCE [LARGE SCALE GENOMIC DNA]</scope>
    <source>
        <strain evidence="3">NLD-2019</strain>
        <tissue evidence="3">Leaf</tissue>
    </source>
</reference>
<dbReference type="InterPro" id="IPR032567">
    <property type="entry name" value="RTL1-rel"/>
</dbReference>
<evidence type="ECO:0000256" key="1">
    <source>
        <dbReference type="SAM" id="MobiDB-lite"/>
    </source>
</evidence>
<accession>A0A5N6PIM9</accession>
<feature type="region of interest" description="Disordered" evidence="1">
    <location>
        <begin position="271"/>
        <end position="297"/>
    </location>
</feature>
<dbReference type="CDD" id="cd00303">
    <property type="entry name" value="retropepsin_like"/>
    <property type="match status" value="1"/>
</dbReference>
<dbReference type="PROSITE" id="PS00141">
    <property type="entry name" value="ASP_PROTEASE"/>
    <property type="match status" value="1"/>
</dbReference>
<dbReference type="GO" id="GO:0006508">
    <property type="term" value="P:proteolysis"/>
    <property type="evidence" value="ECO:0007669"/>
    <property type="project" value="InterPro"/>
</dbReference>
<evidence type="ECO:0000313" key="3">
    <source>
        <dbReference type="EMBL" id="KAD6454362.1"/>
    </source>
</evidence>
<dbReference type="Gene3D" id="2.40.70.10">
    <property type="entry name" value="Acid Proteases"/>
    <property type="match status" value="1"/>
</dbReference>